<protein>
    <submittedName>
        <fullName evidence="5">WYL domain-containing protein</fullName>
    </submittedName>
</protein>
<dbReference type="Pfam" id="PF13280">
    <property type="entry name" value="WYL"/>
    <property type="match status" value="1"/>
</dbReference>
<dbReference type="RefSeq" id="WP_135065613.1">
    <property type="nucleotide sequence ID" value="NZ_CP038266.1"/>
</dbReference>
<accession>A0ABX5STP1</accession>
<keyword evidence="6" id="KW-1185">Reference proteome</keyword>
<dbReference type="Gene3D" id="1.10.10.10">
    <property type="entry name" value="Winged helix-like DNA-binding domain superfamily/Winged helix DNA-binding domain"/>
    <property type="match status" value="1"/>
</dbReference>
<keyword evidence="1" id="KW-0805">Transcription regulation</keyword>
<dbReference type="PANTHER" id="PTHR34580:SF3">
    <property type="entry name" value="PROTEIN PAFB"/>
    <property type="match status" value="1"/>
</dbReference>
<evidence type="ECO:0000256" key="2">
    <source>
        <dbReference type="ARBA" id="ARBA00023125"/>
    </source>
</evidence>
<evidence type="ECO:0000256" key="1">
    <source>
        <dbReference type="ARBA" id="ARBA00023015"/>
    </source>
</evidence>
<dbReference type="InterPro" id="IPR018356">
    <property type="entry name" value="Tscrpt_reg_HTH_DeoR_CS"/>
</dbReference>
<organism evidence="5 6">
    <name type="scientific">Microbacterium wangchenii</name>
    <dbReference type="NCBI Taxonomy" id="2541726"/>
    <lineage>
        <taxon>Bacteria</taxon>
        <taxon>Bacillati</taxon>
        <taxon>Actinomycetota</taxon>
        <taxon>Actinomycetes</taxon>
        <taxon>Micrococcales</taxon>
        <taxon>Microbacteriaceae</taxon>
        <taxon>Microbacterium</taxon>
    </lineage>
</organism>
<dbReference type="EMBL" id="CP038266">
    <property type="protein sequence ID" value="QBR88537.1"/>
    <property type="molecule type" value="Genomic_DNA"/>
</dbReference>
<feature type="domain" description="HTH deoR-type" evidence="4">
    <location>
        <begin position="4"/>
        <end position="59"/>
    </location>
</feature>
<dbReference type="InterPro" id="IPR036390">
    <property type="entry name" value="WH_DNA-bd_sf"/>
</dbReference>
<dbReference type="SUPFAM" id="SSF46785">
    <property type="entry name" value="Winged helix' DNA-binding domain"/>
    <property type="match status" value="1"/>
</dbReference>
<dbReference type="PANTHER" id="PTHR34580">
    <property type="match status" value="1"/>
</dbReference>
<dbReference type="Proteomes" id="UP000295748">
    <property type="component" value="Chromosome"/>
</dbReference>
<reference evidence="5 6" key="1">
    <citation type="submission" date="2019-03" db="EMBL/GenBank/DDBJ databases">
        <authorList>
            <person name="Dong K."/>
        </authorList>
    </citation>
    <scope>NUCLEOTIDE SEQUENCE [LARGE SCALE GENOMIC DNA]</scope>
    <source>
        <strain evidence="6">dk512</strain>
    </source>
</reference>
<dbReference type="InterPro" id="IPR036388">
    <property type="entry name" value="WH-like_DNA-bd_sf"/>
</dbReference>
<name>A0ABX5STP1_9MICO</name>
<dbReference type="PROSITE" id="PS51000">
    <property type="entry name" value="HTH_DEOR_2"/>
    <property type="match status" value="1"/>
</dbReference>
<gene>
    <name evidence="5" type="ORF">E4K62_07470</name>
</gene>
<dbReference type="InterPro" id="IPR001034">
    <property type="entry name" value="DeoR_HTH"/>
</dbReference>
<evidence type="ECO:0000259" key="4">
    <source>
        <dbReference type="PROSITE" id="PS51000"/>
    </source>
</evidence>
<keyword evidence="2" id="KW-0238">DNA-binding</keyword>
<dbReference type="Pfam" id="PF08279">
    <property type="entry name" value="HTH_11"/>
    <property type="match status" value="1"/>
</dbReference>
<dbReference type="InterPro" id="IPR026881">
    <property type="entry name" value="WYL_dom"/>
</dbReference>
<evidence type="ECO:0000256" key="3">
    <source>
        <dbReference type="ARBA" id="ARBA00023163"/>
    </source>
</evidence>
<proteinExistence type="predicted"/>
<dbReference type="InterPro" id="IPR013196">
    <property type="entry name" value="HTH_11"/>
</dbReference>
<dbReference type="PROSITE" id="PS00894">
    <property type="entry name" value="HTH_DEOR_1"/>
    <property type="match status" value="1"/>
</dbReference>
<keyword evidence="3" id="KW-0804">Transcription</keyword>
<sequence>MADVTERMLRLLATLQGGGSFSGEDLARRLGVSPRTLRRDVDRLRAYGYPVMTRPGPGGHYRFAVGQRLPPLLLEDDEAVAVVIGLAALTAAGPAHPGALADAAGRAYGKVDTLLPARLRSRAAALRTTIEAERAPAPEVSARTLGTLAEAIAAGEIVAFDYRDAGGRPSARRVEAHRQVSIDLTWYLLGWDLGRGDWRVFRTDRIANLLRTGARHAGRALPAETALEFLRSGLSRAAP</sequence>
<evidence type="ECO:0000313" key="5">
    <source>
        <dbReference type="EMBL" id="QBR88537.1"/>
    </source>
</evidence>
<dbReference type="InterPro" id="IPR051534">
    <property type="entry name" value="CBASS_pafABC_assoc_protein"/>
</dbReference>
<dbReference type="PROSITE" id="PS52050">
    <property type="entry name" value="WYL"/>
    <property type="match status" value="1"/>
</dbReference>
<evidence type="ECO:0000313" key="6">
    <source>
        <dbReference type="Proteomes" id="UP000295748"/>
    </source>
</evidence>